<accession>A0A0K9PE09</accession>
<keyword evidence="3" id="KW-1185">Reference proteome</keyword>
<organism evidence="2 3">
    <name type="scientific">Zostera marina</name>
    <name type="common">Eelgrass</name>
    <dbReference type="NCBI Taxonomy" id="29655"/>
    <lineage>
        <taxon>Eukaryota</taxon>
        <taxon>Viridiplantae</taxon>
        <taxon>Streptophyta</taxon>
        <taxon>Embryophyta</taxon>
        <taxon>Tracheophyta</taxon>
        <taxon>Spermatophyta</taxon>
        <taxon>Magnoliopsida</taxon>
        <taxon>Liliopsida</taxon>
        <taxon>Zosteraceae</taxon>
        <taxon>Zostera</taxon>
    </lineage>
</organism>
<proteinExistence type="inferred from homology"/>
<dbReference type="InterPro" id="IPR043141">
    <property type="entry name" value="Ribosomal_uL10-like_sf"/>
</dbReference>
<reference evidence="3" key="1">
    <citation type="journal article" date="2016" name="Nature">
        <title>The genome of the seagrass Zostera marina reveals angiosperm adaptation to the sea.</title>
        <authorList>
            <person name="Olsen J.L."/>
            <person name="Rouze P."/>
            <person name="Verhelst B."/>
            <person name="Lin Y.-C."/>
            <person name="Bayer T."/>
            <person name="Collen J."/>
            <person name="Dattolo E."/>
            <person name="De Paoli E."/>
            <person name="Dittami S."/>
            <person name="Maumus F."/>
            <person name="Michel G."/>
            <person name="Kersting A."/>
            <person name="Lauritano C."/>
            <person name="Lohaus R."/>
            <person name="Toepel M."/>
            <person name="Tonon T."/>
            <person name="Vanneste K."/>
            <person name="Amirebrahimi M."/>
            <person name="Brakel J."/>
            <person name="Bostroem C."/>
            <person name="Chovatia M."/>
            <person name="Grimwood J."/>
            <person name="Jenkins J.W."/>
            <person name="Jueterbock A."/>
            <person name="Mraz A."/>
            <person name="Stam W.T."/>
            <person name="Tice H."/>
            <person name="Bornberg-Bauer E."/>
            <person name="Green P.J."/>
            <person name="Pearson G.A."/>
            <person name="Procaccini G."/>
            <person name="Duarte C.M."/>
            <person name="Schmutz J."/>
            <person name="Reusch T.B.H."/>
            <person name="Van de Peer Y."/>
        </authorList>
    </citation>
    <scope>NUCLEOTIDE SEQUENCE [LARGE SCALE GENOMIC DNA]</scope>
    <source>
        <strain evidence="3">cv. Finnish</strain>
    </source>
</reference>
<dbReference type="GO" id="GO:0006364">
    <property type="term" value="P:rRNA processing"/>
    <property type="evidence" value="ECO:0000318"/>
    <property type="project" value="GO_Central"/>
</dbReference>
<sequence>MHKSKRNKIVTLSKIKKKGREHNKEQLVNAIRQSVEDYTSTYVFRFENMRNLKFKNFREQLKSNSRFYMGSNKVMQVALGLTLLDEVSSGIFKLLKFVGGNTDLFLPTIQRRGHKVI</sequence>
<dbReference type="Pfam" id="PF00466">
    <property type="entry name" value="Ribosomal_L10"/>
    <property type="match status" value="1"/>
</dbReference>
<dbReference type="PANTHER" id="PTHR45841">
    <property type="entry name" value="MRNA TURNOVER PROTEIN 4 MRTO4"/>
    <property type="match status" value="1"/>
</dbReference>
<protein>
    <recommendedName>
        <fullName evidence="4">Ribosome assembly factor mrt4</fullName>
    </recommendedName>
</protein>
<dbReference type="GO" id="GO:0000956">
    <property type="term" value="P:nuclear-transcribed mRNA catabolic process"/>
    <property type="evidence" value="ECO:0000318"/>
    <property type="project" value="GO_Central"/>
</dbReference>
<dbReference type="EMBL" id="LFYR01000923">
    <property type="protein sequence ID" value="KMZ67194.1"/>
    <property type="molecule type" value="Genomic_DNA"/>
</dbReference>
<dbReference type="GO" id="GO:0005730">
    <property type="term" value="C:nucleolus"/>
    <property type="evidence" value="ECO:0000318"/>
    <property type="project" value="GO_Central"/>
</dbReference>
<dbReference type="PANTHER" id="PTHR45841:SF1">
    <property type="entry name" value="MRNA TURNOVER PROTEIN 4 HOMOLOG"/>
    <property type="match status" value="1"/>
</dbReference>
<evidence type="ECO:0000313" key="2">
    <source>
        <dbReference type="EMBL" id="KMZ67194.1"/>
    </source>
</evidence>
<comment type="similarity">
    <text evidence="1">Belongs to the universal ribosomal protein uL10 family.</text>
</comment>
<dbReference type="GO" id="GO:0030687">
    <property type="term" value="C:preribosome, large subunit precursor"/>
    <property type="evidence" value="ECO:0000318"/>
    <property type="project" value="GO_Central"/>
</dbReference>
<evidence type="ECO:0000256" key="1">
    <source>
        <dbReference type="ARBA" id="ARBA00008889"/>
    </source>
</evidence>
<dbReference type="GO" id="GO:0042273">
    <property type="term" value="P:ribosomal large subunit biogenesis"/>
    <property type="evidence" value="ECO:0000318"/>
    <property type="project" value="GO_Central"/>
</dbReference>
<dbReference type="SUPFAM" id="SSF160369">
    <property type="entry name" value="Ribosomal protein L10-like"/>
    <property type="match status" value="1"/>
</dbReference>
<evidence type="ECO:0008006" key="4">
    <source>
        <dbReference type="Google" id="ProtNLM"/>
    </source>
</evidence>
<dbReference type="OMA" id="NIHKLAN"/>
<dbReference type="InterPro" id="IPR001790">
    <property type="entry name" value="Ribosomal_uL10"/>
</dbReference>
<dbReference type="InterPro" id="IPR051742">
    <property type="entry name" value="Ribosome_Assembly_uL10"/>
</dbReference>
<dbReference type="Gene3D" id="3.30.70.1730">
    <property type="match status" value="1"/>
</dbReference>
<dbReference type="Proteomes" id="UP000036987">
    <property type="component" value="Unassembled WGS sequence"/>
</dbReference>
<name>A0A0K9PE09_ZOSMR</name>
<dbReference type="STRING" id="29655.A0A0K9PE09"/>
<dbReference type="OrthoDB" id="10262308at2759"/>
<comment type="caution">
    <text evidence="2">The sequence shown here is derived from an EMBL/GenBank/DDBJ whole genome shotgun (WGS) entry which is preliminary data.</text>
</comment>
<evidence type="ECO:0000313" key="3">
    <source>
        <dbReference type="Proteomes" id="UP000036987"/>
    </source>
</evidence>
<dbReference type="AlphaFoldDB" id="A0A0K9PE09"/>
<gene>
    <name evidence="2" type="ORF">ZOSMA_273G00120</name>
</gene>